<dbReference type="InterPro" id="IPR000086">
    <property type="entry name" value="NUDIX_hydrolase_dom"/>
</dbReference>
<dbReference type="CDD" id="cd03427">
    <property type="entry name" value="NUDIX_MTH1_Nudt1"/>
    <property type="match status" value="1"/>
</dbReference>
<dbReference type="Gene3D" id="3.90.79.10">
    <property type="entry name" value="Nucleoside Triphosphate Pyrophosphohydrolase"/>
    <property type="match status" value="1"/>
</dbReference>
<dbReference type="Proteomes" id="UP000756703">
    <property type="component" value="Unassembled WGS sequence"/>
</dbReference>
<comment type="catalytic activity">
    <reaction evidence="19">
        <text>O(6)-methyl-dGTP + H2O = O(6)-methyl-dGMP + diphosphate + H(+)</text>
        <dbReference type="Rhea" id="RHEA:67600"/>
        <dbReference type="ChEBI" id="CHEBI:15377"/>
        <dbReference type="ChEBI" id="CHEBI:15378"/>
        <dbReference type="ChEBI" id="CHEBI:33019"/>
        <dbReference type="ChEBI" id="CHEBI:169974"/>
        <dbReference type="ChEBI" id="CHEBI:169975"/>
    </reaction>
    <physiologicalReaction direction="left-to-right" evidence="19">
        <dbReference type="Rhea" id="RHEA:67601"/>
    </physiologicalReaction>
</comment>
<evidence type="ECO:0000259" key="22">
    <source>
        <dbReference type="Pfam" id="PF00293"/>
    </source>
</evidence>
<dbReference type="PANTHER" id="PTHR43758">
    <property type="entry name" value="7,8-DIHYDRO-8-OXOGUANINE TRIPHOSPHATASE"/>
    <property type="match status" value="1"/>
</dbReference>
<protein>
    <recommendedName>
        <fullName evidence="12">Oxidized purine nucleoside triphosphate hydrolase</fullName>
        <ecNumber evidence="11">3.6.1.56</ecNumber>
    </recommendedName>
    <alternativeName>
        <fullName evidence="16">2-hydroxy-dATP diphosphatase</fullName>
    </alternativeName>
    <alternativeName>
        <fullName evidence="15">7,8-dihydro-8-oxoguanine triphosphatase</fullName>
    </alternativeName>
    <alternativeName>
        <fullName evidence="14">8-oxo-dGTPase</fullName>
    </alternativeName>
    <alternativeName>
        <fullName evidence="17">Methylated purine nucleoside triphosphate hydrolase</fullName>
    </alternativeName>
    <alternativeName>
        <fullName evidence="13">Nucleoside diphosphate-linked moiety X motif 1</fullName>
    </alternativeName>
</protein>
<comment type="catalytic activity">
    <reaction evidence="9">
        <text>8-oxo-dGTP + H2O = 8-oxo-dGMP + diphosphate + H(+)</text>
        <dbReference type="Rhea" id="RHEA:31575"/>
        <dbReference type="ChEBI" id="CHEBI:15377"/>
        <dbReference type="ChEBI" id="CHEBI:15378"/>
        <dbReference type="ChEBI" id="CHEBI:33019"/>
        <dbReference type="ChEBI" id="CHEBI:63224"/>
        <dbReference type="ChEBI" id="CHEBI:77896"/>
    </reaction>
    <physiologicalReaction direction="left-to-right" evidence="9">
        <dbReference type="Rhea" id="RHEA:31576"/>
    </physiologicalReaction>
</comment>
<evidence type="ECO:0000256" key="5">
    <source>
        <dbReference type="ARBA" id="ARBA00022801"/>
    </source>
</evidence>
<accession>A0A932YYX0</accession>
<evidence type="ECO:0000256" key="1">
    <source>
        <dbReference type="ARBA" id="ARBA00001946"/>
    </source>
</evidence>
<dbReference type="Pfam" id="PF00293">
    <property type="entry name" value="NUDIX"/>
    <property type="match status" value="1"/>
</dbReference>
<dbReference type="SUPFAM" id="SSF55811">
    <property type="entry name" value="Nudix"/>
    <property type="match status" value="1"/>
</dbReference>
<sequence>TIDASASRELREEAGIIPVDLRKAGSFEFLFDDDTEDIQVHLFCASQFIGEPGETEEMRPQWFPYSEIPFKDMWPDDEHWFPHFLAGNFFHGTFRFKDTDTLLEHDIRVL</sequence>
<dbReference type="InterPro" id="IPR003563">
    <property type="entry name" value="8ODP"/>
</dbReference>
<comment type="similarity">
    <text evidence="2">Belongs to the Nudix hydrolase family.</text>
</comment>
<evidence type="ECO:0000256" key="17">
    <source>
        <dbReference type="ARBA" id="ARBA00032071"/>
    </source>
</evidence>
<evidence type="ECO:0000256" key="20">
    <source>
        <dbReference type="ARBA" id="ARBA00049032"/>
    </source>
</evidence>
<dbReference type="GO" id="GO:0008413">
    <property type="term" value="F:8-oxo-7,8-dihydroguanosine triphosphate pyrophosphatase activity"/>
    <property type="evidence" value="ECO:0007669"/>
    <property type="project" value="InterPro"/>
</dbReference>
<comment type="subunit">
    <text evidence="3">Monomer.</text>
</comment>
<dbReference type="PANTHER" id="PTHR43758:SF2">
    <property type="entry name" value="OXIDIZED PURINE NUCLEOSIDE TRIPHOSPHATE HYDROLASE"/>
    <property type="match status" value="1"/>
</dbReference>
<evidence type="ECO:0000256" key="15">
    <source>
        <dbReference type="ARBA" id="ARBA00030682"/>
    </source>
</evidence>
<gene>
    <name evidence="23" type="ORF">HY473_01345</name>
</gene>
<keyword evidence="5" id="KW-0378">Hydrolase</keyword>
<evidence type="ECO:0000256" key="3">
    <source>
        <dbReference type="ARBA" id="ARBA00011245"/>
    </source>
</evidence>
<reference evidence="23" key="1">
    <citation type="submission" date="2020-07" db="EMBL/GenBank/DDBJ databases">
        <title>Huge and variable diversity of episymbiotic CPR bacteria and DPANN archaea in groundwater ecosystems.</title>
        <authorList>
            <person name="He C.Y."/>
            <person name="Keren R."/>
            <person name="Whittaker M."/>
            <person name="Farag I.F."/>
            <person name="Doudna J."/>
            <person name="Cate J.H.D."/>
            <person name="Banfield J.F."/>
        </authorList>
    </citation>
    <scope>NUCLEOTIDE SEQUENCE</scope>
    <source>
        <strain evidence="23">NC_groundwater_1225_Ag_S-0.1um_56_177</strain>
    </source>
</reference>
<feature type="domain" description="Nudix hydrolase" evidence="22">
    <location>
        <begin position="2"/>
        <end position="84"/>
    </location>
</feature>
<comment type="catalytic activity">
    <reaction evidence="7">
        <text>8-oxo-dATP + H2O = 8-oxo-dAMP + diphosphate + H(+)</text>
        <dbReference type="Rhea" id="RHEA:65396"/>
        <dbReference type="ChEBI" id="CHEBI:15377"/>
        <dbReference type="ChEBI" id="CHEBI:15378"/>
        <dbReference type="ChEBI" id="CHEBI:33019"/>
        <dbReference type="ChEBI" id="CHEBI:71361"/>
        <dbReference type="ChEBI" id="CHEBI:172871"/>
    </reaction>
    <physiologicalReaction direction="left-to-right" evidence="7">
        <dbReference type="Rhea" id="RHEA:65397"/>
    </physiologicalReaction>
</comment>
<evidence type="ECO:0000256" key="21">
    <source>
        <dbReference type="ARBA" id="ARBA00053094"/>
    </source>
</evidence>
<dbReference type="GO" id="GO:0046872">
    <property type="term" value="F:metal ion binding"/>
    <property type="evidence" value="ECO:0007669"/>
    <property type="project" value="UniProtKB-KW"/>
</dbReference>
<keyword evidence="4" id="KW-0479">Metal-binding</keyword>
<evidence type="ECO:0000256" key="14">
    <source>
        <dbReference type="ARBA" id="ARBA00030634"/>
    </source>
</evidence>
<dbReference type="EC" id="3.6.1.56" evidence="11"/>
<comment type="catalytic activity">
    <reaction evidence="20">
        <text>N(6)-methyl-dATP + H2O = N(6)-methyl-dAMP + diphosphate + H(+)</text>
        <dbReference type="Rhea" id="RHEA:67604"/>
        <dbReference type="ChEBI" id="CHEBI:15377"/>
        <dbReference type="ChEBI" id="CHEBI:15378"/>
        <dbReference type="ChEBI" id="CHEBI:33019"/>
        <dbReference type="ChEBI" id="CHEBI:169976"/>
        <dbReference type="ChEBI" id="CHEBI:172872"/>
    </reaction>
    <physiologicalReaction direction="left-to-right" evidence="20">
        <dbReference type="Rhea" id="RHEA:67605"/>
    </physiologicalReaction>
</comment>
<evidence type="ECO:0000256" key="19">
    <source>
        <dbReference type="ARBA" id="ARBA00048894"/>
    </source>
</evidence>
<comment type="function">
    <text evidence="21">Oxidized purine nucleoside triphosphate hydrolase which is a prominent sanitizer of the oxidized nucleotide pool. Catalyzes the hydrolysis of 2-oxo-dATP (2-hydroxy-dATP) into 2-oxo-dAMP. Also has a significant hydrolase activity toward 2-oxo-ATP, 8-oxo-dGTP and 8-oxo-dATP. Through the hydrolysis of oxidized purine nucleoside triphosphates, prevents their incorporation into DNA and the subsequent transversions A:T to C:G and G:C to T:A. Also catalyzes the hydrolysis of methylated purine nucleoside triphosphate preventing their integration into DNA. Through this antimutagenic activity protects cells from oxidative stress.</text>
</comment>
<comment type="caution">
    <text evidence="23">The sequence shown here is derived from an EMBL/GenBank/DDBJ whole genome shotgun (WGS) entry which is preliminary data.</text>
</comment>
<evidence type="ECO:0000256" key="8">
    <source>
        <dbReference type="ARBA" id="ARBA00024459"/>
    </source>
</evidence>
<evidence type="ECO:0000256" key="7">
    <source>
        <dbReference type="ARBA" id="ARBA00024448"/>
    </source>
</evidence>
<evidence type="ECO:0000313" key="24">
    <source>
        <dbReference type="Proteomes" id="UP000756703"/>
    </source>
</evidence>
<feature type="non-terminal residue" evidence="23">
    <location>
        <position position="1"/>
    </location>
</feature>
<comment type="catalytic activity">
    <reaction evidence="10">
        <text>2-oxo-ATP + H2O = 2-oxo-AMP + diphosphate + H(+)</text>
        <dbReference type="Rhea" id="RHEA:67392"/>
        <dbReference type="ChEBI" id="CHEBI:15377"/>
        <dbReference type="ChEBI" id="CHEBI:15378"/>
        <dbReference type="ChEBI" id="CHEBI:33019"/>
        <dbReference type="ChEBI" id="CHEBI:71395"/>
        <dbReference type="ChEBI" id="CHEBI:172878"/>
    </reaction>
    <physiologicalReaction direction="left-to-right" evidence="10">
        <dbReference type="Rhea" id="RHEA:67393"/>
    </physiologicalReaction>
</comment>
<evidence type="ECO:0000256" key="18">
    <source>
        <dbReference type="ARBA" id="ARBA00048002"/>
    </source>
</evidence>
<evidence type="ECO:0000256" key="9">
    <source>
        <dbReference type="ARBA" id="ARBA00024486"/>
    </source>
</evidence>
<dbReference type="GO" id="GO:0008828">
    <property type="term" value="F:dATP diphosphatase activity"/>
    <property type="evidence" value="ECO:0007669"/>
    <property type="project" value="UniProtKB-EC"/>
</dbReference>
<evidence type="ECO:0000256" key="11">
    <source>
        <dbReference type="ARBA" id="ARBA00026103"/>
    </source>
</evidence>
<comment type="catalytic activity">
    <reaction evidence="8">
        <text>2-oxo-dATP + H2O = 2-oxo-dAMP + diphosphate + H(+)</text>
        <dbReference type="Rhea" id="RHEA:31583"/>
        <dbReference type="ChEBI" id="CHEBI:15377"/>
        <dbReference type="ChEBI" id="CHEBI:15378"/>
        <dbReference type="ChEBI" id="CHEBI:33019"/>
        <dbReference type="ChEBI" id="CHEBI:63212"/>
        <dbReference type="ChEBI" id="CHEBI:77897"/>
        <dbReference type="EC" id="3.6.1.56"/>
    </reaction>
    <physiologicalReaction direction="left-to-right" evidence="8">
        <dbReference type="Rhea" id="RHEA:31584"/>
    </physiologicalReaction>
</comment>
<name>A0A932YYX0_9BACT</name>
<dbReference type="PRINTS" id="PR01403">
    <property type="entry name" value="8OXTPHPHTASE"/>
</dbReference>
<evidence type="ECO:0000256" key="4">
    <source>
        <dbReference type="ARBA" id="ARBA00022723"/>
    </source>
</evidence>
<comment type="cofactor">
    <cofactor evidence="1">
        <name>Mg(2+)</name>
        <dbReference type="ChEBI" id="CHEBI:18420"/>
    </cofactor>
</comment>
<evidence type="ECO:0000256" key="2">
    <source>
        <dbReference type="ARBA" id="ARBA00005582"/>
    </source>
</evidence>
<evidence type="ECO:0000256" key="12">
    <source>
        <dbReference type="ARBA" id="ARBA00026218"/>
    </source>
</evidence>
<dbReference type="InterPro" id="IPR015797">
    <property type="entry name" value="NUDIX_hydrolase-like_dom_sf"/>
</dbReference>
<proteinExistence type="inferred from homology"/>
<evidence type="ECO:0000256" key="13">
    <source>
        <dbReference type="ARBA" id="ARBA00029673"/>
    </source>
</evidence>
<evidence type="ECO:0000256" key="6">
    <source>
        <dbReference type="ARBA" id="ARBA00022842"/>
    </source>
</evidence>
<dbReference type="EMBL" id="JACQMI010000011">
    <property type="protein sequence ID" value="MBI4132729.1"/>
    <property type="molecule type" value="Genomic_DNA"/>
</dbReference>
<dbReference type="GO" id="GO:0005737">
    <property type="term" value="C:cytoplasm"/>
    <property type="evidence" value="ECO:0007669"/>
    <property type="project" value="TreeGrafter"/>
</dbReference>
<evidence type="ECO:0000256" key="16">
    <source>
        <dbReference type="ARBA" id="ARBA00031927"/>
    </source>
</evidence>
<organism evidence="23 24">
    <name type="scientific">Candidatus Sungiibacteriota bacterium</name>
    <dbReference type="NCBI Taxonomy" id="2750080"/>
    <lineage>
        <taxon>Bacteria</taxon>
        <taxon>Candidatus Sungiibacteriota</taxon>
    </lineage>
</organism>
<dbReference type="GO" id="GO:0042262">
    <property type="term" value="P:DNA protection"/>
    <property type="evidence" value="ECO:0007669"/>
    <property type="project" value="InterPro"/>
</dbReference>
<keyword evidence="6" id="KW-0460">Magnesium</keyword>
<evidence type="ECO:0000313" key="23">
    <source>
        <dbReference type="EMBL" id="MBI4132729.1"/>
    </source>
</evidence>
<comment type="catalytic activity">
    <reaction evidence="18">
        <text>N(6)-methyl-ATP + H2O = N(6)-methyl-AMP + diphosphate + H(+)</text>
        <dbReference type="Rhea" id="RHEA:67608"/>
        <dbReference type="ChEBI" id="CHEBI:15377"/>
        <dbReference type="ChEBI" id="CHEBI:15378"/>
        <dbReference type="ChEBI" id="CHEBI:33019"/>
        <dbReference type="ChEBI" id="CHEBI:144842"/>
        <dbReference type="ChEBI" id="CHEBI:172873"/>
    </reaction>
    <physiologicalReaction direction="left-to-right" evidence="18">
        <dbReference type="Rhea" id="RHEA:67609"/>
    </physiologicalReaction>
</comment>
<dbReference type="AlphaFoldDB" id="A0A932YYX0"/>
<evidence type="ECO:0000256" key="10">
    <source>
        <dbReference type="ARBA" id="ARBA00024596"/>
    </source>
</evidence>